<organism evidence="2 3">
    <name type="scientific">Lachnellula suecica</name>
    <dbReference type="NCBI Taxonomy" id="602035"/>
    <lineage>
        <taxon>Eukaryota</taxon>
        <taxon>Fungi</taxon>
        <taxon>Dikarya</taxon>
        <taxon>Ascomycota</taxon>
        <taxon>Pezizomycotina</taxon>
        <taxon>Leotiomycetes</taxon>
        <taxon>Helotiales</taxon>
        <taxon>Lachnaceae</taxon>
        <taxon>Lachnellula</taxon>
    </lineage>
</organism>
<dbReference type="AlphaFoldDB" id="A0A8T9C658"/>
<sequence>MNFAPARGNGSRRGGWRPTSRMPSAAKKDSEMTTPAPPVGGLFDEVALTSLEESASKHRDSAVIRDSVIVVSYNWMRNTKASKCNPTIMIPGSPPRWSPPSDQTQLREDQGAFYRDRNAAQYPLHPMEPAIIAGIHADPNLAKDVNIVACSSTLGNLLRFVRGQEKSFRILVELIDEALFFVRRENSPTELIPGVRGYGHTFPDAYTAWDSAVKQSTSHQRLLRYNFGGLHLLVRFEADGFLPAPDEASKPLLSRAKGTETFDVENLTKQFEKAQAQLGEDTAITSTNDELAIKETGEGVGQDRIFDLKTRALWKKDQDLLSGEIPRLWVAQISNFVAAYHERGTFKPENIVIQDVRQDVAKWEKDQSVILAQLVKLLHTLISKAHEQKDGKFEICRSGEGNLELRRQMVDVGETLSPSAKTQWIRSSQIESSREEVRKGDSENTTNALSWDDGSSNDYTACTDACHYCGRCTY</sequence>
<evidence type="ECO:0000313" key="3">
    <source>
        <dbReference type="Proteomes" id="UP000469558"/>
    </source>
</evidence>
<protein>
    <submittedName>
        <fullName evidence="2">Uncharacterized protein</fullName>
    </submittedName>
</protein>
<feature type="region of interest" description="Disordered" evidence="1">
    <location>
        <begin position="427"/>
        <end position="450"/>
    </location>
</feature>
<name>A0A8T9C658_9HELO</name>
<gene>
    <name evidence="2" type="ORF">LSUE1_G003909</name>
</gene>
<keyword evidence="3" id="KW-1185">Reference proteome</keyword>
<dbReference type="EMBL" id="QGMK01000593">
    <property type="protein sequence ID" value="TVY80876.1"/>
    <property type="molecule type" value="Genomic_DNA"/>
</dbReference>
<proteinExistence type="predicted"/>
<evidence type="ECO:0000313" key="2">
    <source>
        <dbReference type="EMBL" id="TVY80876.1"/>
    </source>
</evidence>
<dbReference type="PANTHER" id="PTHR35179:SF2">
    <property type="entry name" value="START DOMAIN-CONTAINING PROTEIN"/>
    <property type="match status" value="1"/>
</dbReference>
<dbReference type="OrthoDB" id="5393654at2759"/>
<accession>A0A8T9C658</accession>
<feature type="region of interest" description="Disordered" evidence="1">
    <location>
        <begin position="1"/>
        <end position="41"/>
    </location>
</feature>
<reference evidence="2 3" key="1">
    <citation type="submission" date="2018-05" db="EMBL/GenBank/DDBJ databases">
        <title>Genome sequencing and assembly of the regulated plant pathogen Lachnellula willkommii and related sister species for the development of diagnostic species identification markers.</title>
        <authorList>
            <person name="Giroux E."/>
            <person name="Bilodeau G."/>
        </authorList>
    </citation>
    <scope>NUCLEOTIDE SEQUENCE [LARGE SCALE GENOMIC DNA]</scope>
    <source>
        <strain evidence="2 3">CBS 268.59</strain>
    </source>
</reference>
<evidence type="ECO:0000256" key="1">
    <source>
        <dbReference type="SAM" id="MobiDB-lite"/>
    </source>
</evidence>
<comment type="caution">
    <text evidence="2">The sequence shown here is derived from an EMBL/GenBank/DDBJ whole genome shotgun (WGS) entry which is preliminary data.</text>
</comment>
<dbReference type="PANTHER" id="PTHR35179">
    <property type="entry name" value="PROTEIN CBG02620"/>
    <property type="match status" value="1"/>
</dbReference>
<feature type="compositionally biased region" description="Basic and acidic residues" evidence="1">
    <location>
        <begin position="432"/>
        <end position="442"/>
    </location>
</feature>
<dbReference type="Proteomes" id="UP000469558">
    <property type="component" value="Unassembled WGS sequence"/>
</dbReference>